<accession>A0ABS8UDB1</accession>
<sequence>MGGNRQPDGIGADIATAVHLASFDVAERNLEEFAAPLLLDENRVEQRLFVASFDGTGNSKRDPEKFTNVALIDEQIRSHAMEAKDRLGYTPIERGYVEGPGTQGGISGMIDAMHGGSYEARIEDMYFQFVLQSQKWLIENSDADIRILATGFSRGAEQAAGFTRLVEERGIQDPTDAVIKRNADGLIVGQVIYPRPPLREPGGVIQAAALFDPVGTGAPRQNDRRLAESVVSAFQITAMSERRNLFQGTWITDFGATSDGRFLNVGVAGAHSDIGGGYRRDGLGILAGNLGVDYLNSMIRPPPLEKRALPDDPDRYVVHRSEEHLSIYGTSIFDKAGARGMRDLLAPPSLCQIDCRDAMPRNEAMAEALEWQRVGIGPVQGNVPVRDAGLEKAAFASELLSAAAREDGHAISERLREQLASDAGQTWLQQGFEALEQQSREVAARGGAHGPAPAHQVDGPAL</sequence>
<reference evidence="3" key="2">
    <citation type="journal article" date="2022" name="Syst. Appl. Microbiol.">
        <title>Physiological and genomic characterisation of Luteimonas fraxinea sp. nov., a bacterial species associated with trees tolerant to ash dieback.</title>
        <authorList>
            <person name="Ulrich K."/>
            <person name="Becker R."/>
            <person name="Behrendt U."/>
            <person name="Kube M."/>
            <person name="Schneck V."/>
            <person name="Ulrich A."/>
        </authorList>
    </citation>
    <scope>NUCLEOTIDE SEQUENCE</scope>
    <source>
        <strain evidence="3">A1P009</strain>
    </source>
</reference>
<keyword evidence="4" id="KW-1185">Reference proteome</keyword>
<evidence type="ECO:0000313" key="4">
    <source>
        <dbReference type="Proteomes" id="UP001430360"/>
    </source>
</evidence>
<evidence type="ECO:0000256" key="1">
    <source>
        <dbReference type="SAM" id="MobiDB-lite"/>
    </source>
</evidence>
<evidence type="ECO:0000313" key="3">
    <source>
        <dbReference type="EMBL" id="MCD9097491.1"/>
    </source>
</evidence>
<name>A0ABS8UDB1_9GAMM</name>
<reference evidence="3" key="1">
    <citation type="submission" date="2021-12" db="EMBL/GenBank/DDBJ databases">
        <authorList>
            <person name="Ulrich A."/>
        </authorList>
    </citation>
    <scope>NUCLEOTIDE SEQUENCE</scope>
    <source>
        <strain evidence="3">A1P009</strain>
    </source>
</reference>
<evidence type="ECO:0000259" key="2">
    <source>
        <dbReference type="Pfam" id="PF09994"/>
    </source>
</evidence>
<organism evidence="3 4">
    <name type="scientific">Luteimonas fraxinea</name>
    <dbReference type="NCBI Taxonomy" id="2901869"/>
    <lineage>
        <taxon>Bacteria</taxon>
        <taxon>Pseudomonadati</taxon>
        <taxon>Pseudomonadota</taxon>
        <taxon>Gammaproteobacteria</taxon>
        <taxon>Lysobacterales</taxon>
        <taxon>Lysobacteraceae</taxon>
        <taxon>Luteimonas</taxon>
    </lineage>
</organism>
<dbReference type="Proteomes" id="UP001430360">
    <property type="component" value="Unassembled WGS sequence"/>
</dbReference>
<gene>
    <name evidence="3" type="ORF">LTT95_11140</name>
</gene>
<dbReference type="Pfam" id="PF09994">
    <property type="entry name" value="T6SS_Tle1-like_cat"/>
    <property type="match status" value="1"/>
</dbReference>
<proteinExistence type="predicted"/>
<protein>
    <submittedName>
        <fullName evidence="3">DUF2235 domain-containing protein</fullName>
    </submittedName>
</protein>
<dbReference type="PANTHER" id="PTHR33840">
    <property type="match status" value="1"/>
</dbReference>
<comment type="caution">
    <text evidence="3">The sequence shown here is derived from an EMBL/GenBank/DDBJ whole genome shotgun (WGS) entry which is preliminary data.</text>
</comment>
<feature type="compositionally biased region" description="Low complexity" evidence="1">
    <location>
        <begin position="444"/>
        <end position="455"/>
    </location>
</feature>
<dbReference type="PANTHER" id="PTHR33840:SF1">
    <property type="entry name" value="TLE1 PHOSPHOLIPASE DOMAIN-CONTAINING PROTEIN"/>
    <property type="match status" value="1"/>
</dbReference>
<dbReference type="EMBL" id="JAJQKU010000003">
    <property type="protein sequence ID" value="MCD9097491.1"/>
    <property type="molecule type" value="Genomic_DNA"/>
</dbReference>
<feature type="region of interest" description="Disordered" evidence="1">
    <location>
        <begin position="439"/>
        <end position="462"/>
    </location>
</feature>
<dbReference type="RefSeq" id="WP_232136542.1">
    <property type="nucleotide sequence ID" value="NZ_CP089507.1"/>
</dbReference>
<feature type="domain" description="T6SS Phospholipase effector Tle1-like catalytic" evidence="2">
    <location>
        <begin position="49"/>
        <end position="172"/>
    </location>
</feature>
<dbReference type="InterPro" id="IPR018712">
    <property type="entry name" value="Tle1-like_cat"/>
</dbReference>